<proteinExistence type="predicted"/>
<protein>
    <submittedName>
        <fullName evidence="2">Str. FM013</fullName>
    </submittedName>
</protein>
<evidence type="ECO:0000313" key="3">
    <source>
        <dbReference type="Proteomes" id="UP000053732"/>
    </source>
</evidence>
<evidence type="ECO:0000256" key="1">
    <source>
        <dbReference type="SAM" id="MobiDB-lite"/>
    </source>
</evidence>
<evidence type="ECO:0000313" key="2">
    <source>
        <dbReference type="EMBL" id="CRL25367.1"/>
    </source>
</evidence>
<feature type="region of interest" description="Disordered" evidence="1">
    <location>
        <begin position="1"/>
        <end position="50"/>
    </location>
</feature>
<dbReference type="EMBL" id="HG793147">
    <property type="protein sequence ID" value="CRL25367.1"/>
    <property type="molecule type" value="Genomic_DNA"/>
</dbReference>
<reference evidence="2 3" key="1">
    <citation type="journal article" date="2014" name="Nat. Commun.">
        <title>Multiple recent horizontal transfers of a large genomic region in cheese making fungi.</title>
        <authorList>
            <person name="Cheeseman K."/>
            <person name="Ropars J."/>
            <person name="Renault P."/>
            <person name="Dupont J."/>
            <person name="Gouzy J."/>
            <person name="Branca A."/>
            <person name="Abraham A.L."/>
            <person name="Ceppi M."/>
            <person name="Conseiller E."/>
            <person name="Debuchy R."/>
            <person name="Malagnac F."/>
            <person name="Goarin A."/>
            <person name="Silar P."/>
            <person name="Lacoste S."/>
            <person name="Sallet E."/>
            <person name="Bensimon A."/>
            <person name="Giraud T."/>
            <person name="Brygoo Y."/>
        </authorList>
    </citation>
    <scope>NUCLEOTIDE SEQUENCE [LARGE SCALE GENOMIC DNA]</scope>
    <source>
        <strain evidence="3">FM 013</strain>
    </source>
</reference>
<dbReference type="AlphaFoldDB" id="A0A0G4PGE6"/>
<organism evidence="2 3">
    <name type="scientific">Penicillium camemberti (strain FM 013)</name>
    <dbReference type="NCBI Taxonomy" id="1429867"/>
    <lineage>
        <taxon>Eukaryota</taxon>
        <taxon>Fungi</taxon>
        <taxon>Dikarya</taxon>
        <taxon>Ascomycota</taxon>
        <taxon>Pezizomycotina</taxon>
        <taxon>Eurotiomycetes</taxon>
        <taxon>Eurotiomycetidae</taxon>
        <taxon>Eurotiales</taxon>
        <taxon>Aspergillaceae</taxon>
        <taxon>Penicillium</taxon>
    </lineage>
</organism>
<feature type="compositionally biased region" description="Basic and acidic residues" evidence="1">
    <location>
        <begin position="18"/>
        <end position="29"/>
    </location>
</feature>
<sequence length="50" mass="5697">MHRSPSKLKIRLETITQPKKEYPEQERDINNLGTTLATPPPPEPTTQKGK</sequence>
<gene>
    <name evidence="2" type="ORF">PCAMFM013_S014g000263</name>
</gene>
<dbReference type="Proteomes" id="UP000053732">
    <property type="component" value="Unassembled WGS sequence"/>
</dbReference>
<name>A0A0G4PGE6_PENC3</name>
<keyword evidence="3" id="KW-1185">Reference proteome</keyword>
<accession>A0A0G4PGE6</accession>